<evidence type="ECO:0000313" key="1">
    <source>
        <dbReference type="EMBL" id="KAF3440417.1"/>
    </source>
</evidence>
<evidence type="ECO:0000313" key="2">
    <source>
        <dbReference type="Proteomes" id="UP000796880"/>
    </source>
</evidence>
<dbReference type="AlphaFoldDB" id="A0A8K0DZH5"/>
<dbReference type="Proteomes" id="UP000796880">
    <property type="component" value="Unassembled WGS sequence"/>
</dbReference>
<proteinExistence type="predicted"/>
<dbReference type="EMBL" id="VOIH02000008">
    <property type="protein sequence ID" value="KAF3440417.1"/>
    <property type="molecule type" value="Genomic_DNA"/>
</dbReference>
<organism evidence="1 2">
    <name type="scientific">Rhamnella rubrinervis</name>
    <dbReference type="NCBI Taxonomy" id="2594499"/>
    <lineage>
        <taxon>Eukaryota</taxon>
        <taxon>Viridiplantae</taxon>
        <taxon>Streptophyta</taxon>
        <taxon>Embryophyta</taxon>
        <taxon>Tracheophyta</taxon>
        <taxon>Spermatophyta</taxon>
        <taxon>Magnoliopsida</taxon>
        <taxon>eudicotyledons</taxon>
        <taxon>Gunneridae</taxon>
        <taxon>Pentapetalae</taxon>
        <taxon>rosids</taxon>
        <taxon>fabids</taxon>
        <taxon>Rosales</taxon>
        <taxon>Rhamnaceae</taxon>
        <taxon>rhamnoid group</taxon>
        <taxon>Rhamneae</taxon>
        <taxon>Rhamnella</taxon>
    </lineage>
</organism>
<reference evidence="1" key="1">
    <citation type="submission" date="2020-03" db="EMBL/GenBank/DDBJ databases">
        <title>A high-quality chromosome-level genome assembly of a woody plant with both climbing and erect habits, Rhamnella rubrinervis.</title>
        <authorList>
            <person name="Lu Z."/>
            <person name="Yang Y."/>
            <person name="Zhu X."/>
            <person name="Sun Y."/>
        </authorList>
    </citation>
    <scope>NUCLEOTIDE SEQUENCE</scope>
    <source>
        <strain evidence="1">BYM</strain>
        <tissue evidence="1">Leaf</tissue>
    </source>
</reference>
<gene>
    <name evidence="1" type="ORF">FNV43_RR18701</name>
</gene>
<keyword evidence="2" id="KW-1185">Reference proteome</keyword>
<name>A0A8K0DZH5_9ROSA</name>
<sequence length="78" mass="8876">MRSRKLAEAVGNVGDRRCERSCRKEVAGGVGRCPWELGSCWRAVEDVEVMGSLSLKLWDGSRKLSEVRRKLWVGRRKS</sequence>
<comment type="caution">
    <text evidence="1">The sequence shown here is derived from an EMBL/GenBank/DDBJ whole genome shotgun (WGS) entry which is preliminary data.</text>
</comment>
<protein>
    <submittedName>
        <fullName evidence="1">Uncharacterized protein</fullName>
    </submittedName>
</protein>
<accession>A0A8K0DZH5</accession>